<dbReference type="EMBL" id="MLJW01008013">
    <property type="protein sequence ID" value="OIQ64568.1"/>
    <property type="molecule type" value="Genomic_DNA"/>
</dbReference>
<evidence type="ECO:0008006" key="3">
    <source>
        <dbReference type="Google" id="ProtNLM"/>
    </source>
</evidence>
<comment type="caution">
    <text evidence="2">The sequence shown here is derived from an EMBL/GenBank/DDBJ whole genome shotgun (WGS) entry which is preliminary data.</text>
</comment>
<keyword evidence="1" id="KW-0812">Transmembrane</keyword>
<dbReference type="SUPFAM" id="SSF161084">
    <property type="entry name" value="MAPEG domain-like"/>
    <property type="match status" value="1"/>
</dbReference>
<accession>A0A1J5P1U3</accession>
<feature type="transmembrane region" description="Helical" evidence="1">
    <location>
        <begin position="30"/>
        <end position="50"/>
    </location>
</feature>
<gene>
    <name evidence="2" type="ORF">GALL_538790</name>
</gene>
<protein>
    <recommendedName>
        <fullName evidence="3">MAPEG family protein</fullName>
    </recommendedName>
</protein>
<name>A0A1J5P1U3_9ZZZZ</name>
<evidence type="ECO:0000256" key="1">
    <source>
        <dbReference type="SAM" id="Phobius"/>
    </source>
</evidence>
<dbReference type="InterPro" id="IPR023352">
    <property type="entry name" value="MAPEG-like_dom_sf"/>
</dbReference>
<dbReference type="AlphaFoldDB" id="A0A1J5P1U3"/>
<sequence>MAGFLLFVGRVLHGVGLSNSGAASFPRAIGVLMTWIAYVFLAAVLLFYAVA</sequence>
<reference evidence="2" key="1">
    <citation type="submission" date="2016-10" db="EMBL/GenBank/DDBJ databases">
        <title>Sequence of Gallionella enrichment culture.</title>
        <authorList>
            <person name="Poehlein A."/>
            <person name="Muehling M."/>
            <person name="Daniel R."/>
        </authorList>
    </citation>
    <scope>NUCLEOTIDE SEQUENCE</scope>
</reference>
<keyword evidence="1" id="KW-0472">Membrane</keyword>
<keyword evidence="1" id="KW-1133">Transmembrane helix</keyword>
<organism evidence="2">
    <name type="scientific">mine drainage metagenome</name>
    <dbReference type="NCBI Taxonomy" id="410659"/>
    <lineage>
        <taxon>unclassified sequences</taxon>
        <taxon>metagenomes</taxon>
        <taxon>ecological metagenomes</taxon>
    </lineage>
</organism>
<proteinExistence type="predicted"/>
<evidence type="ECO:0000313" key="2">
    <source>
        <dbReference type="EMBL" id="OIQ64568.1"/>
    </source>
</evidence>